<dbReference type="Proteomes" id="UP001320119">
    <property type="component" value="Chromosome"/>
</dbReference>
<dbReference type="PROSITE" id="PS51257">
    <property type="entry name" value="PROKAR_LIPOPROTEIN"/>
    <property type="match status" value="1"/>
</dbReference>
<gene>
    <name evidence="2" type="ORF">MARGE09_P1481</name>
</gene>
<dbReference type="AlphaFoldDB" id="A0AAN1WGT1"/>
<keyword evidence="1" id="KW-0732">Signal</keyword>
<protein>
    <recommendedName>
        <fullName evidence="4">Lipoprotein</fullName>
    </recommendedName>
</protein>
<evidence type="ECO:0000256" key="1">
    <source>
        <dbReference type="SAM" id="SignalP"/>
    </source>
</evidence>
<keyword evidence="3" id="KW-1185">Reference proteome</keyword>
<dbReference type="KEGG" id="marq:MARGE09_P1481"/>
<dbReference type="EMBL" id="AP023086">
    <property type="protein sequence ID" value="BCD97280.1"/>
    <property type="molecule type" value="Genomic_DNA"/>
</dbReference>
<name>A0AAN1WGT1_9GAMM</name>
<proteinExistence type="predicted"/>
<evidence type="ECO:0000313" key="2">
    <source>
        <dbReference type="EMBL" id="BCD97280.1"/>
    </source>
</evidence>
<reference evidence="2 3" key="1">
    <citation type="journal article" date="2022" name="IScience">
        <title>An ultrasensitive nanofiber-based assay for enzymatic hydrolysis and deep-sea microbial degradation of cellulose.</title>
        <authorList>
            <person name="Tsudome M."/>
            <person name="Tachioka M."/>
            <person name="Miyazaki M."/>
            <person name="Uchimura K."/>
            <person name="Tsuda M."/>
            <person name="Takaki Y."/>
            <person name="Deguchi S."/>
        </authorList>
    </citation>
    <scope>NUCLEOTIDE SEQUENCE [LARGE SCALE GENOMIC DNA]</scope>
    <source>
        <strain evidence="2 3">GE09</strain>
    </source>
</reference>
<sequence length="287" mass="31322">MFVSKLLVTALACLMFAGCTQLVHVPHSKVANGNVVNAGINTQVLIQPPVVPHQQQYEETGLFVVGLLNSWQVDFNKTLPDAVQNVISQTYRSAVVGNSCDQCGLIVRPKITQIDIEKLSMQASVEVQLDILDANGHKITTLQSGGRSSFLSASRLGTGVAGYFIPLLGTAVGSHVVQETVKEALDEALADMSEQVEYQANSGLLARTWLPKNYHRNKQHGNHEYTAEQVAKAAGCNMTSDAIMLEQQKYFQEIYTAHCWGKPTFTIACEYGRCELAEDGKLAQGHN</sequence>
<accession>A0AAN1WGT1</accession>
<evidence type="ECO:0008006" key="4">
    <source>
        <dbReference type="Google" id="ProtNLM"/>
    </source>
</evidence>
<feature type="signal peptide" evidence="1">
    <location>
        <begin position="1"/>
        <end position="17"/>
    </location>
</feature>
<organism evidence="2 3">
    <name type="scientific">Marinagarivorans cellulosilyticus</name>
    <dbReference type="NCBI Taxonomy" id="2721545"/>
    <lineage>
        <taxon>Bacteria</taxon>
        <taxon>Pseudomonadati</taxon>
        <taxon>Pseudomonadota</taxon>
        <taxon>Gammaproteobacteria</taxon>
        <taxon>Cellvibrionales</taxon>
        <taxon>Cellvibrionaceae</taxon>
        <taxon>Marinagarivorans</taxon>
    </lineage>
</organism>
<dbReference type="RefSeq" id="WP_236986751.1">
    <property type="nucleotide sequence ID" value="NZ_AP023086.1"/>
</dbReference>
<evidence type="ECO:0000313" key="3">
    <source>
        <dbReference type="Proteomes" id="UP001320119"/>
    </source>
</evidence>
<feature type="chain" id="PRO_5043023110" description="Lipoprotein" evidence="1">
    <location>
        <begin position="18"/>
        <end position="287"/>
    </location>
</feature>